<dbReference type="InterPro" id="IPR027417">
    <property type="entry name" value="P-loop_NTPase"/>
</dbReference>
<keyword evidence="8" id="KW-1185">Reference proteome</keyword>
<accession>A0ABT7N3D4</accession>
<dbReference type="Pfam" id="PF00271">
    <property type="entry name" value="Helicase_C"/>
    <property type="match status" value="1"/>
</dbReference>
<dbReference type="PANTHER" id="PTHR47961:SF10">
    <property type="entry name" value="ATP-DEPENDENT DNA HELICASE HEL308"/>
    <property type="match status" value="1"/>
</dbReference>
<keyword evidence="1" id="KW-0547">Nucleotide-binding</keyword>
<evidence type="ECO:0000256" key="3">
    <source>
        <dbReference type="ARBA" id="ARBA00022806"/>
    </source>
</evidence>
<dbReference type="PROSITE" id="PS51192">
    <property type="entry name" value="HELICASE_ATP_BIND_1"/>
    <property type="match status" value="1"/>
</dbReference>
<dbReference type="InterPro" id="IPR001650">
    <property type="entry name" value="Helicase_C-like"/>
</dbReference>
<proteinExistence type="predicted"/>
<dbReference type="Proteomes" id="UP001235064">
    <property type="component" value="Unassembled WGS sequence"/>
</dbReference>
<dbReference type="PANTHER" id="PTHR47961">
    <property type="entry name" value="DNA POLYMERASE THETA, PUTATIVE (AFU_ORTHOLOGUE AFUA_1G05260)-RELATED"/>
    <property type="match status" value="1"/>
</dbReference>
<protein>
    <submittedName>
        <fullName evidence="7">DEAD/DEAH box helicase</fullName>
    </submittedName>
</protein>
<dbReference type="SUPFAM" id="SSF52540">
    <property type="entry name" value="P-loop containing nucleoside triphosphate hydrolases"/>
    <property type="match status" value="2"/>
</dbReference>
<organism evidence="7 8">
    <name type="scientific">Microbacterium candidum</name>
    <dbReference type="NCBI Taxonomy" id="3041922"/>
    <lineage>
        <taxon>Bacteria</taxon>
        <taxon>Bacillati</taxon>
        <taxon>Actinomycetota</taxon>
        <taxon>Actinomycetes</taxon>
        <taxon>Micrococcales</taxon>
        <taxon>Microbacteriaceae</taxon>
        <taxon>Microbacterium</taxon>
    </lineage>
</organism>
<dbReference type="PROSITE" id="PS51194">
    <property type="entry name" value="HELICASE_CTER"/>
    <property type="match status" value="1"/>
</dbReference>
<dbReference type="InterPro" id="IPR050474">
    <property type="entry name" value="Hel308_SKI2-like"/>
</dbReference>
<evidence type="ECO:0000256" key="2">
    <source>
        <dbReference type="ARBA" id="ARBA00022801"/>
    </source>
</evidence>
<dbReference type="InterPro" id="IPR011545">
    <property type="entry name" value="DEAD/DEAH_box_helicase_dom"/>
</dbReference>
<dbReference type="InterPro" id="IPR014001">
    <property type="entry name" value="Helicase_ATP-bd"/>
</dbReference>
<keyword evidence="2" id="KW-0378">Hydrolase</keyword>
<keyword evidence="3 7" id="KW-0347">Helicase</keyword>
<evidence type="ECO:0000313" key="7">
    <source>
        <dbReference type="EMBL" id="MDL9981198.1"/>
    </source>
</evidence>
<evidence type="ECO:0000259" key="6">
    <source>
        <dbReference type="PROSITE" id="PS51194"/>
    </source>
</evidence>
<sequence length="992" mass="107382">MRETLGRWIADAETNHAIEDLRVDARLAQLDYLDDRGTDLYYSLVGELLDMVRAGANDPADWASVGRGLDSVSRELHDGAEADALFFSSVAFYLGGYPASAVMTMRRADPQYLGTDVEAAAYELLTRSTNPRSPLTGALLGSVRAGDLQVVDAAVAAAEDGVAQALDVGPEEWVAHRLYLALLQRFQKTNLRAVLPDGVIDRWDPLVESFLDRQRPVWDFFPSQIEAIDAGLLTSSQSYSLQMPTGAGKTALTETLIFDHLTRSPGNKAVLLVPYRALARELRGSVGRHLTSMGLLSRTVYGGTVPGIEESEDLDDVRVIIATPEALTGLIGAHPELLSTISLVVCDEGHLLDSGARGVGLELLLARLKARDPSPRTVFVSAIVPNVEEINSWLGGSDATVVRSDYRPSIAEFAVLRPVGAGRTATIGLELHEPVTSVPAHTLPEFLRPTDFQYTNPVTGRRNTYAYSSTKTKAVATARKALALGPVAVFATEKGGDRGVVGLAKELLRQIGSGLTLPLPLSYVNDTELVESVVAYLSYEFGDGWVGTSVLRAGAIVHHGDVPQETREVLEELVSDRHVSMVMCTSTLAEGVNLPLRTMVLYSVKRSSDGSAPEAMLARDIKNLVGRAGRAGSSTRGLVICANPDDWTVVSPVAEGQPGEPVEGAVIELIRRLARALARNQLQLTNGVLEANAPLFPLVDGVDAALIELIREELGADEFIQIAEGLAAETFAAAKANNDERALLHTVFELRARRIVEMRSTGRLALARSTSARPRLVDRVINDLIPRYEHWSATDSVVDAGLIRVLVDWALEQPGFASDVETEYRRTEITDFGGSLTTLVLAWLDGRSYEHIADGVGVTTDVLLRIHAKVVLFNFVTLVEQAVALIQEYLPETGDEALAPVIASLPDFIRFGVSTSAARELMARGMRHRRAAIALGTDPAMHTSTNIFATPWSIARDLLTDDATWLRRLGALVYRRTVSDVAIRRGTQGQVG</sequence>
<feature type="domain" description="Helicase C-terminal" evidence="6">
    <location>
        <begin position="503"/>
        <end position="670"/>
    </location>
</feature>
<evidence type="ECO:0000256" key="4">
    <source>
        <dbReference type="ARBA" id="ARBA00022840"/>
    </source>
</evidence>
<comment type="caution">
    <text evidence="7">The sequence shown here is derived from an EMBL/GenBank/DDBJ whole genome shotgun (WGS) entry which is preliminary data.</text>
</comment>
<dbReference type="SMART" id="SM00490">
    <property type="entry name" value="HELICc"/>
    <property type="match status" value="1"/>
</dbReference>
<evidence type="ECO:0000313" key="8">
    <source>
        <dbReference type="Proteomes" id="UP001235064"/>
    </source>
</evidence>
<evidence type="ECO:0000259" key="5">
    <source>
        <dbReference type="PROSITE" id="PS51192"/>
    </source>
</evidence>
<dbReference type="Pfam" id="PF00270">
    <property type="entry name" value="DEAD"/>
    <property type="match status" value="1"/>
</dbReference>
<dbReference type="GO" id="GO:0004386">
    <property type="term" value="F:helicase activity"/>
    <property type="evidence" value="ECO:0007669"/>
    <property type="project" value="UniProtKB-KW"/>
</dbReference>
<feature type="domain" description="Helicase ATP-binding" evidence="5">
    <location>
        <begin position="230"/>
        <end position="402"/>
    </location>
</feature>
<dbReference type="Gene3D" id="3.40.50.300">
    <property type="entry name" value="P-loop containing nucleotide triphosphate hydrolases"/>
    <property type="match status" value="2"/>
</dbReference>
<evidence type="ECO:0000256" key="1">
    <source>
        <dbReference type="ARBA" id="ARBA00022741"/>
    </source>
</evidence>
<keyword evidence="4" id="KW-0067">ATP-binding</keyword>
<dbReference type="EMBL" id="JASXSZ010000006">
    <property type="protein sequence ID" value="MDL9981198.1"/>
    <property type="molecule type" value="Genomic_DNA"/>
</dbReference>
<reference evidence="7 8" key="1">
    <citation type="submission" date="2023-06" db="EMBL/GenBank/DDBJ databases">
        <title>Microbacterium sp. nov., isolated from a waste landfill.</title>
        <authorList>
            <person name="Wen W."/>
        </authorList>
    </citation>
    <scope>NUCLEOTIDE SEQUENCE [LARGE SCALE GENOMIC DNA]</scope>
    <source>
        <strain evidence="7 8">ASV49</strain>
    </source>
</reference>
<gene>
    <name evidence="7" type="ORF">QSV35_17840</name>
</gene>
<dbReference type="RefSeq" id="WP_286290220.1">
    <property type="nucleotide sequence ID" value="NZ_JASXSZ010000006.1"/>
</dbReference>
<name>A0ABT7N3D4_9MICO</name>
<dbReference type="SMART" id="SM00487">
    <property type="entry name" value="DEXDc"/>
    <property type="match status" value="1"/>
</dbReference>